<keyword evidence="3" id="KW-1185">Reference proteome</keyword>
<evidence type="ECO:0000313" key="3">
    <source>
        <dbReference type="Proteomes" id="UP000826656"/>
    </source>
</evidence>
<comment type="caution">
    <text evidence="2">The sequence shown here is derived from an EMBL/GenBank/DDBJ whole genome shotgun (WGS) entry which is preliminary data.</text>
</comment>
<name>A0ABQ7WLL5_SOLTU</name>
<evidence type="ECO:0000313" key="2">
    <source>
        <dbReference type="EMBL" id="KAH0781647.1"/>
    </source>
</evidence>
<proteinExistence type="predicted"/>
<protein>
    <recommendedName>
        <fullName evidence="1">Retrotransposon gag domain-containing protein</fullName>
    </recommendedName>
</protein>
<evidence type="ECO:0000259" key="1">
    <source>
        <dbReference type="Pfam" id="PF03732"/>
    </source>
</evidence>
<dbReference type="CDD" id="cd00303">
    <property type="entry name" value="retropepsin_like"/>
    <property type="match status" value="1"/>
</dbReference>
<dbReference type="Pfam" id="PF03732">
    <property type="entry name" value="Retrotrans_gag"/>
    <property type="match status" value="1"/>
</dbReference>
<feature type="domain" description="Retrotransposon gag" evidence="1">
    <location>
        <begin position="30"/>
        <end position="110"/>
    </location>
</feature>
<dbReference type="InterPro" id="IPR005162">
    <property type="entry name" value="Retrotrans_gag_dom"/>
</dbReference>
<dbReference type="EMBL" id="JAIVGD010000001">
    <property type="protein sequence ID" value="KAH0781647.1"/>
    <property type="molecule type" value="Genomic_DNA"/>
</dbReference>
<accession>A0ABQ7WLL5</accession>
<dbReference type="Proteomes" id="UP000826656">
    <property type="component" value="Unassembled WGS sequence"/>
</dbReference>
<reference evidence="2 3" key="1">
    <citation type="journal article" date="2021" name="bioRxiv">
        <title>Chromosome-scale and haplotype-resolved genome assembly of a tetraploid potato cultivar.</title>
        <authorList>
            <person name="Sun H."/>
            <person name="Jiao W.-B."/>
            <person name="Krause K."/>
            <person name="Campoy J.A."/>
            <person name="Goel M."/>
            <person name="Folz-Donahue K."/>
            <person name="Kukat C."/>
            <person name="Huettel B."/>
            <person name="Schneeberger K."/>
        </authorList>
    </citation>
    <scope>NUCLEOTIDE SEQUENCE [LARGE SCALE GENOMIC DNA]</scope>
    <source>
        <strain evidence="2">SolTubOtavaFocal</strain>
        <tissue evidence="2">Leaves</tissue>
    </source>
</reference>
<organism evidence="2 3">
    <name type="scientific">Solanum tuberosum</name>
    <name type="common">Potato</name>
    <dbReference type="NCBI Taxonomy" id="4113"/>
    <lineage>
        <taxon>Eukaryota</taxon>
        <taxon>Viridiplantae</taxon>
        <taxon>Streptophyta</taxon>
        <taxon>Embryophyta</taxon>
        <taxon>Tracheophyta</taxon>
        <taxon>Spermatophyta</taxon>
        <taxon>Magnoliopsida</taxon>
        <taxon>eudicotyledons</taxon>
        <taxon>Gunneridae</taxon>
        <taxon>Pentapetalae</taxon>
        <taxon>asterids</taxon>
        <taxon>lamiids</taxon>
        <taxon>Solanales</taxon>
        <taxon>Solanaceae</taxon>
        <taxon>Solanoideae</taxon>
        <taxon>Solaneae</taxon>
        <taxon>Solanum</taxon>
    </lineage>
</organism>
<sequence length="191" mass="22368">MASFPFQLSIIDRTGSRWFPFLLLNVSYPSLKARNLRGVVTWTDFKEELCDRFDAEHLDDIMEEFKWLEQTESVDMFLGKFEDLKAQMLVRNQHLVESHFVSSFMEGLKENIRQPYKGKHYFGQGTVKNRNLAILIDSGSTYKFMDEGNVKETGQEVSYCPPVRVTVADRNYVMCTSHCQEFSWKMKDIPH</sequence>
<gene>
    <name evidence="2" type="ORF">KY290_001245</name>
</gene>